<keyword evidence="6" id="KW-0732">Signal</keyword>
<dbReference type="NCBIfam" id="NF038128">
    <property type="entry name" value="choice_anch_J"/>
    <property type="match status" value="2"/>
</dbReference>
<gene>
    <name evidence="8" type="ORF">FYJ29_02360</name>
</gene>
<evidence type="ECO:0000256" key="3">
    <source>
        <dbReference type="ARBA" id="ARBA00022490"/>
    </source>
</evidence>
<keyword evidence="4" id="KW-0969">Cilium</keyword>
<dbReference type="EMBL" id="VULT01000003">
    <property type="protein sequence ID" value="MSS16619.1"/>
    <property type="molecule type" value="Genomic_DNA"/>
</dbReference>
<dbReference type="SUPFAM" id="SSF49265">
    <property type="entry name" value="Fibronectin type III"/>
    <property type="match status" value="1"/>
</dbReference>
<dbReference type="Gene3D" id="2.60.120.200">
    <property type="match status" value="2"/>
</dbReference>
<protein>
    <submittedName>
        <fullName evidence="8">T9SS C-terminal target domain-containing protein</fullName>
    </submittedName>
</protein>
<dbReference type="GO" id="GO:0005737">
    <property type="term" value="C:cytoplasm"/>
    <property type="evidence" value="ECO:0007669"/>
    <property type="project" value="UniProtKB-SubCell"/>
</dbReference>
<evidence type="ECO:0000259" key="7">
    <source>
        <dbReference type="PROSITE" id="PS50853"/>
    </source>
</evidence>
<reference evidence="8 9" key="1">
    <citation type="submission" date="2019-08" db="EMBL/GenBank/DDBJ databases">
        <title>In-depth cultivation of the pig gut microbiome towards novel bacterial diversity and tailored functional studies.</title>
        <authorList>
            <person name="Wylensek D."/>
            <person name="Hitch T.C.A."/>
            <person name="Clavel T."/>
        </authorList>
    </citation>
    <scope>NUCLEOTIDE SEQUENCE [LARGE SCALE GENOMIC DNA]</scope>
    <source>
        <strain evidence="8 9">Oil-RF-744-WCA-WT-10</strain>
    </source>
</reference>
<feature type="domain" description="Fibronectin type-III" evidence="7">
    <location>
        <begin position="481"/>
        <end position="577"/>
    </location>
</feature>
<keyword evidence="3" id="KW-0963">Cytoplasm</keyword>
<organism evidence="8 9">
    <name type="scientific">Sodaliphilus pleomorphus</name>
    <dbReference type="NCBI Taxonomy" id="2606626"/>
    <lineage>
        <taxon>Bacteria</taxon>
        <taxon>Pseudomonadati</taxon>
        <taxon>Bacteroidota</taxon>
        <taxon>Bacteroidia</taxon>
        <taxon>Bacteroidales</taxon>
        <taxon>Muribaculaceae</taxon>
        <taxon>Sodaliphilus</taxon>
    </lineage>
</organism>
<dbReference type="InterPro" id="IPR003961">
    <property type="entry name" value="FN3_dom"/>
</dbReference>
<dbReference type="Proteomes" id="UP000483362">
    <property type="component" value="Unassembled WGS sequence"/>
</dbReference>
<evidence type="ECO:0000256" key="6">
    <source>
        <dbReference type="SAM" id="SignalP"/>
    </source>
</evidence>
<evidence type="ECO:0000256" key="2">
    <source>
        <dbReference type="ARBA" id="ARBA00004496"/>
    </source>
</evidence>
<comment type="subcellular location">
    <subcellularLocation>
        <location evidence="1">Cell projection</location>
        <location evidence="1">Cilium</location>
    </subcellularLocation>
    <subcellularLocation>
        <location evidence="2">Cytoplasm</location>
    </subcellularLocation>
</comment>
<dbReference type="InterPro" id="IPR053879">
    <property type="entry name" value="HYDIN_VesB_CFA65-like_Ig"/>
</dbReference>
<evidence type="ECO:0000313" key="9">
    <source>
        <dbReference type="Proteomes" id="UP000483362"/>
    </source>
</evidence>
<evidence type="ECO:0000256" key="4">
    <source>
        <dbReference type="ARBA" id="ARBA00023069"/>
    </source>
</evidence>
<evidence type="ECO:0000256" key="5">
    <source>
        <dbReference type="ARBA" id="ARBA00023273"/>
    </source>
</evidence>
<feature type="chain" id="PRO_5027000272" evidence="6">
    <location>
        <begin position="21"/>
        <end position="1120"/>
    </location>
</feature>
<dbReference type="InterPro" id="IPR013783">
    <property type="entry name" value="Ig-like_fold"/>
</dbReference>
<keyword evidence="9" id="KW-1185">Reference proteome</keyword>
<dbReference type="RefSeq" id="WP_154327357.1">
    <property type="nucleotide sequence ID" value="NZ_CP045696.1"/>
</dbReference>
<proteinExistence type="predicted"/>
<sequence>MKKFYLSLALLALFATGVQAQTLLDEDFETSSTESYSRPVTKGSGWTTIDSYTGTNMSYKWSNTYGEKGVVDGSKHAAACDGALFESSTEGKGPREEILLSPELNLDNTYQLKFDWKVGPMASMDNSKYDLQVRVVENDDMANAITVFSIQDQNLLKESGVLTYPITTWDPHTSEIDLSYFKGKKVKLAFVYKMLYPIANIAYIDNVTVKQFTPPTQPVPVLSDNAYKFPAMYIGEKFYTTLFSLTNQGTNGLKVTGIDLPQGVTTTWDYKSVDLAKYESSRFQLAYTASLTSPVKGDVVVHTNGGDVTVALSAEKMVVPEGYQLESFNDYFPPAGWKNKGWSKNVRALEGDGSAYGTASYTDAYLVSPRLDLSKGGKLIFTYLNDFTSGDGSTYQTNDFKVDVSYNGGKTWTTKWTYDYTRGGMTNVDNLSVDLGTGTDSSYVRFVNTAVEYDSETGAGEFADIYVDRVLLPNVYGADGVPGAATLITPADSATQVLPKNITLSWGPAQFAEGYRLYVGSNDAADNLISNLDLGDKMSYTVLAADYSTTYKWKVVPYNSVGSATNVPVWQFTTQPDASVKDYPYVQDFTSGNIPTGWTLTPAASYNRNWYINSIYPYKFGAVTSNALTSGYLAGKNEQNSITTQEFTLPADKVIMASWVWTSVHPSDALVDPSDSKKKQNVEPNNGISAGYFQIYADGQWNDLTSISETGDDAAYWKSEQVNLSAYAGKTVQFRWVHKTFDNYYKDGGTSVAHFELEVSQADKATFNKTVWNAGKVNYNKSANSGEVFTLFNKGSNALKIKSVTFTNPNFTSTLAAGDEIASGESKNFSLQFDALSSATSLTDAMTVTFESGYQVALPVSGTALAANQLYYGFEDNKLDYSWKDDFTMIDADNTVNESFTYYLTSTEKNGEKYAYTQAWLNNPLTTAHDGVGVLLTGTPISGKADDWLISKPINATEGTTFDFYVRNLEQTNSVLPAGMNHVTVLVSTTDKASTASFNQTVLANQEVPYLEPNTWQHYTADLSSFAGKTIYVALRHTTEAEGVMEAFYDDFTFNNIGTASGVKTVTVINDYDDVQVFTIDGRMVTAGKGAQVLESLDKGLYIVRVAQGNTVQALRYMKK</sequence>
<accession>A0A6L5X8E8</accession>
<dbReference type="InterPro" id="IPR036116">
    <property type="entry name" value="FN3_sf"/>
</dbReference>
<dbReference type="PROSITE" id="PS50853">
    <property type="entry name" value="FN3"/>
    <property type="match status" value="1"/>
</dbReference>
<dbReference type="Pfam" id="PF22544">
    <property type="entry name" value="HYDIN_VesB_CFA65-like_Ig"/>
    <property type="match status" value="1"/>
</dbReference>
<comment type="caution">
    <text evidence="8">The sequence shown here is derived from an EMBL/GenBank/DDBJ whole genome shotgun (WGS) entry which is preliminary data.</text>
</comment>
<evidence type="ECO:0000313" key="8">
    <source>
        <dbReference type="EMBL" id="MSS16619.1"/>
    </source>
</evidence>
<evidence type="ECO:0000256" key="1">
    <source>
        <dbReference type="ARBA" id="ARBA00004138"/>
    </source>
</evidence>
<name>A0A6L5X8E8_9BACT</name>
<dbReference type="Gene3D" id="2.60.40.10">
    <property type="entry name" value="Immunoglobulins"/>
    <property type="match status" value="2"/>
</dbReference>
<keyword evidence="5" id="KW-0966">Cell projection</keyword>
<feature type="signal peptide" evidence="6">
    <location>
        <begin position="1"/>
        <end position="20"/>
    </location>
</feature>
<dbReference type="AlphaFoldDB" id="A0A6L5X8E8"/>
<dbReference type="Gene3D" id="2.60.120.260">
    <property type="entry name" value="Galactose-binding domain-like"/>
    <property type="match status" value="1"/>
</dbReference>